<keyword evidence="6" id="KW-0788">Thiol protease</keyword>
<dbReference type="InterPro" id="IPR028889">
    <property type="entry name" value="USP"/>
</dbReference>
<dbReference type="OrthoDB" id="2420415at2759"/>
<feature type="region of interest" description="Disordered" evidence="7">
    <location>
        <begin position="1103"/>
        <end position="1174"/>
    </location>
</feature>
<comment type="catalytic activity">
    <reaction evidence="1">
        <text>Thiol-dependent hydrolysis of ester, thioester, amide, peptide and isopeptide bonds formed by the C-terminal Gly of ubiquitin (a 76-residue protein attached to proteins as an intracellular targeting signal).</text>
        <dbReference type="EC" id="3.4.19.12"/>
    </reaction>
</comment>
<dbReference type="PROSITE" id="PS00972">
    <property type="entry name" value="USP_1"/>
    <property type="match status" value="1"/>
</dbReference>
<feature type="region of interest" description="Disordered" evidence="7">
    <location>
        <begin position="1"/>
        <end position="218"/>
    </location>
</feature>
<evidence type="ECO:0000256" key="5">
    <source>
        <dbReference type="ARBA" id="ARBA00022801"/>
    </source>
</evidence>
<name>A0A061BK69_RHOTO</name>
<protein>
    <recommendedName>
        <fullName evidence="2">ubiquitinyl hydrolase 1</fullName>
        <ecNumber evidence="2">3.4.19.12</ecNumber>
    </recommendedName>
</protein>
<dbReference type="InterPro" id="IPR018200">
    <property type="entry name" value="USP_CS"/>
</dbReference>
<dbReference type="Gene3D" id="3.90.70.10">
    <property type="entry name" value="Cysteine proteinases"/>
    <property type="match status" value="2"/>
</dbReference>
<feature type="region of interest" description="Disordered" evidence="7">
    <location>
        <begin position="320"/>
        <end position="369"/>
    </location>
</feature>
<dbReference type="EMBL" id="LK052949">
    <property type="protein sequence ID" value="CDR47405.1"/>
    <property type="molecule type" value="Genomic_DNA"/>
</dbReference>
<feature type="compositionally biased region" description="Low complexity" evidence="7">
    <location>
        <begin position="60"/>
        <end position="95"/>
    </location>
</feature>
<feature type="region of interest" description="Disordered" evidence="7">
    <location>
        <begin position="408"/>
        <end position="446"/>
    </location>
</feature>
<gene>
    <name evidence="9" type="ORF">RHTO0S_14e03224g</name>
</gene>
<dbReference type="GO" id="GO:0061136">
    <property type="term" value="P:regulation of proteasomal protein catabolic process"/>
    <property type="evidence" value="ECO:0007669"/>
    <property type="project" value="TreeGrafter"/>
</dbReference>
<dbReference type="PROSITE" id="PS00973">
    <property type="entry name" value="USP_2"/>
    <property type="match status" value="1"/>
</dbReference>
<organism evidence="9">
    <name type="scientific">Rhodotorula toruloides</name>
    <name type="common">Yeast</name>
    <name type="synonym">Rhodosporidium toruloides</name>
    <dbReference type="NCBI Taxonomy" id="5286"/>
    <lineage>
        <taxon>Eukaryota</taxon>
        <taxon>Fungi</taxon>
        <taxon>Dikarya</taxon>
        <taxon>Basidiomycota</taxon>
        <taxon>Pucciniomycotina</taxon>
        <taxon>Microbotryomycetes</taxon>
        <taxon>Sporidiobolales</taxon>
        <taxon>Sporidiobolaceae</taxon>
        <taxon>Rhodotorula</taxon>
    </lineage>
</organism>
<dbReference type="InterPro" id="IPR044635">
    <property type="entry name" value="UBP14-like"/>
</dbReference>
<accession>A0A061BK69</accession>
<evidence type="ECO:0000313" key="9">
    <source>
        <dbReference type="EMBL" id="CDR47405.1"/>
    </source>
</evidence>
<evidence type="ECO:0000256" key="2">
    <source>
        <dbReference type="ARBA" id="ARBA00012759"/>
    </source>
</evidence>
<dbReference type="Pfam" id="PF00443">
    <property type="entry name" value="UCH"/>
    <property type="match status" value="1"/>
</dbReference>
<feature type="compositionally biased region" description="Basic and acidic residues" evidence="7">
    <location>
        <begin position="1044"/>
        <end position="1054"/>
    </location>
</feature>
<feature type="compositionally biased region" description="Pro residues" evidence="7">
    <location>
        <begin position="1150"/>
        <end position="1162"/>
    </location>
</feature>
<sequence>MHVPADAPGDPAPPAHPPSSPSPPQVPPRPFFAEALSKRSPDPPPVPPKPAILGQPAPVTTSAFFQPSTSSSSPPSYASASKRRTSSPTSSFRPAGSTMQRQRSSQGQANRPPPPSAPSSDEIEESEDELLLVGNERAAIPLGGTQTGRAKKVSRTYGSSSKPSGSAARLATGSSTGWADDEWAGTPAQPATSMHATSSSRSTAHYGGGADPSWQEGARFEDAVNAKYDAQHFEHAPGPSTPTAPIKAITWRESAPPPPASDAANPLDGWWTTPRVLAKPGEKGGKEGIWSQTVWDFTIDDTPTASGDYKAMGEWVDLSGSAARSEADSQGMEVEQTEQQKPLPPVEAKDSSAAASTSSPPPIPPKARRGFRTITREELDAVRPHPSLFFCRSTFSWALLAQVQPAQKPSDSPELWQQSNRSVDPQEALTTRLSPPPFPLEPPIPLADASSLVSSADDVHREPRTLSNLSSPIFELTSTQQRVCLRSGSTDFFPGVVRPELWQRLLEAREANPAAGDTALQSKFKTVQTLWRIVDDCLFKGETRGLPVKGKTMGKHLPIGDEIIHDIMIATLGCKVYTAKVQEKDKLVEKTFIQLPSIDESTDEGRQHRKRLLRLWLETGIWLEDHYKRYPDHLERKPTRIRLKENTKEVLAGILGGDKLARIPSQESWLTAGPSNRLDSSGLDPLANDYSLLGVVPDLADSVVERVYDMQCELNSLYVPFYLNALSRIAQGRDSEALNMKVALERSQDKLTSDEINAAYQELRLPSPFDMYSTITDDDLVSAFQTRVTQVTHPGRRKALLEAARIVAVFTQSELFKTILATTDLGDVEGAAKPKMDIDAAYRTLGVDADTDDGLISMTYDIRLHDASSDTEKKKMAEALQVIAATRNSPSLLALANGQKDEGAGWQAAPAIDPDRPVGLTNIANTCYLNSLLQYFFTVRELRETILAFDDSPTPVDGRQIRVGGRLVTPAEVKRSKRFVKLLQNLYQQLIHAPVSAVTPETELAYLALVPSKEEADASTSTTDAPVADKAELTDEPVAMATEDEVKVAADESSGRSPSSVLGKRKNGDDSMAEDTQMHPLSPTLAATSCRTSILTISDEAGDAQMAESSQQQTPTPTGDDGDGHRVKRGKSVDRTVTGEVEPMKVDAPPSLPPRPAPPAPPTEGKTGKEKEKELERQFSTYMAFGRQNDVTECMDNVMFQVEAALLANAANGQVQDAANLLRRTFYGTMRQQLVFDDPSSVSDPVRTQDEPFSCLLLDVPPTSSSSAALTRDIYDGLDAVFAPSPIELESHPAQRRVALVSPPPPVLQIQLQRVQYDRVKQTAFKSNAHLRFFEEIEVGRYCEVEEGDGEGEERRRRTEEMRSELERVRERLGELTADKGANTPSILRSTLSHAQHLSTLPSLTLPTSLTSLLTPSLTSDLTSEATDLESEIFALEKRVEELRAGIEGVWREKEREETRYQLTAVFIHRGTATSGHYFIYQRDHRNPQRWLKYNDAVVSEVDKEEVFRETTGDTNPYFFSYVRKDRLDAIESIMRLPA</sequence>
<dbReference type="EC" id="3.4.19.12" evidence="2"/>
<reference evidence="9" key="1">
    <citation type="journal article" date="2014" name="Genome Announc.">
        <title>Draft genome sequence of Rhodosporidium toruloides CECT1137, an oleaginous yeast of biotechnological interest.</title>
        <authorList>
            <person name="Morin N."/>
            <person name="Calcas X."/>
            <person name="Devillers H."/>
            <person name="Durrens P."/>
            <person name="Sherman D.J."/>
            <person name="Nicaud J.-M."/>
            <person name="Neuveglise C."/>
        </authorList>
    </citation>
    <scope>NUCLEOTIDE SEQUENCE</scope>
    <source>
        <strain evidence="9">CECT1137</strain>
    </source>
</reference>
<feature type="compositionally biased region" description="Acidic residues" evidence="7">
    <location>
        <begin position="121"/>
        <end position="130"/>
    </location>
</feature>
<feature type="region of interest" description="Disordered" evidence="7">
    <location>
        <begin position="1013"/>
        <end position="1087"/>
    </location>
</feature>
<keyword evidence="3" id="KW-0645">Protease</keyword>
<dbReference type="SUPFAM" id="SSF54001">
    <property type="entry name" value="Cysteine proteinases"/>
    <property type="match status" value="1"/>
</dbReference>
<dbReference type="GO" id="GO:0016579">
    <property type="term" value="P:protein deubiquitination"/>
    <property type="evidence" value="ECO:0007669"/>
    <property type="project" value="InterPro"/>
</dbReference>
<feature type="compositionally biased region" description="Pro residues" evidence="7">
    <location>
        <begin position="10"/>
        <end position="30"/>
    </location>
</feature>
<dbReference type="InterPro" id="IPR038765">
    <property type="entry name" value="Papain-like_cys_pep_sf"/>
</dbReference>
<evidence type="ECO:0000256" key="4">
    <source>
        <dbReference type="ARBA" id="ARBA00022786"/>
    </source>
</evidence>
<evidence type="ECO:0000256" key="7">
    <source>
        <dbReference type="SAM" id="MobiDB-lite"/>
    </source>
</evidence>
<feature type="compositionally biased region" description="Polar residues" evidence="7">
    <location>
        <begin position="97"/>
        <end position="109"/>
    </location>
</feature>
<dbReference type="InterPro" id="IPR025305">
    <property type="entry name" value="UCH_repeat_domain"/>
</dbReference>
<dbReference type="PANTHER" id="PTHR43982:SF6">
    <property type="entry name" value="UBIQUITIN CARBOXYL-TERMINAL HYDROLASE 2-RELATED"/>
    <property type="match status" value="1"/>
</dbReference>
<dbReference type="GO" id="GO:0043161">
    <property type="term" value="P:proteasome-mediated ubiquitin-dependent protein catabolic process"/>
    <property type="evidence" value="ECO:0007669"/>
    <property type="project" value="InterPro"/>
</dbReference>
<dbReference type="GO" id="GO:0004843">
    <property type="term" value="F:cysteine-type deubiquitinase activity"/>
    <property type="evidence" value="ECO:0007669"/>
    <property type="project" value="UniProtKB-EC"/>
</dbReference>
<dbReference type="Pfam" id="PF13446">
    <property type="entry name" value="RPT"/>
    <property type="match status" value="3"/>
</dbReference>
<feature type="compositionally biased region" description="Polar residues" evidence="7">
    <location>
        <begin position="189"/>
        <end position="203"/>
    </location>
</feature>
<evidence type="ECO:0000256" key="6">
    <source>
        <dbReference type="ARBA" id="ARBA00022807"/>
    </source>
</evidence>
<keyword evidence="5" id="KW-0378">Hydrolase</keyword>
<evidence type="ECO:0000256" key="1">
    <source>
        <dbReference type="ARBA" id="ARBA00000707"/>
    </source>
</evidence>
<dbReference type="InterPro" id="IPR001394">
    <property type="entry name" value="Peptidase_C19_UCH"/>
</dbReference>
<feature type="compositionally biased region" description="Polar residues" evidence="7">
    <location>
        <begin position="1107"/>
        <end position="1117"/>
    </location>
</feature>
<feature type="region of interest" description="Disordered" evidence="7">
    <location>
        <begin position="252"/>
        <end position="289"/>
    </location>
</feature>
<evidence type="ECO:0000256" key="3">
    <source>
        <dbReference type="ARBA" id="ARBA00022670"/>
    </source>
</evidence>
<feature type="domain" description="USP" evidence="8">
    <location>
        <begin position="918"/>
        <end position="1525"/>
    </location>
</feature>
<evidence type="ECO:0000259" key="8">
    <source>
        <dbReference type="PROSITE" id="PS50235"/>
    </source>
</evidence>
<dbReference type="PROSITE" id="PS50235">
    <property type="entry name" value="USP_3"/>
    <property type="match status" value="1"/>
</dbReference>
<proteinExistence type="predicted"/>
<dbReference type="GO" id="GO:0070628">
    <property type="term" value="F:proteasome binding"/>
    <property type="evidence" value="ECO:0007669"/>
    <property type="project" value="TreeGrafter"/>
</dbReference>
<dbReference type="PANTHER" id="PTHR43982">
    <property type="entry name" value="UBIQUITIN CARBOXYL-TERMINAL HYDROLASE"/>
    <property type="match status" value="1"/>
</dbReference>
<feature type="compositionally biased region" description="Pro residues" evidence="7">
    <location>
        <begin position="434"/>
        <end position="445"/>
    </location>
</feature>
<feature type="compositionally biased region" description="Polar residues" evidence="7">
    <location>
        <begin position="408"/>
        <end position="432"/>
    </location>
</feature>
<keyword evidence="4" id="KW-0833">Ubl conjugation pathway</keyword>